<dbReference type="EMBL" id="BMSX01000011">
    <property type="protein sequence ID" value="GGR26772.1"/>
    <property type="molecule type" value="Genomic_DNA"/>
</dbReference>
<name>A0A918CJS3_9ACTN</name>
<organism evidence="2 3">
    <name type="scientific">Streptomyces aurantiogriseus</name>
    <dbReference type="NCBI Taxonomy" id="66870"/>
    <lineage>
        <taxon>Bacteria</taxon>
        <taxon>Bacillati</taxon>
        <taxon>Actinomycetota</taxon>
        <taxon>Actinomycetes</taxon>
        <taxon>Kitasatosporales</taxon>
        <taxon>Streptomycetaceae</taxon>
        <taxon>Streptomyces</taxon>
    </lineage>
</organism>
<dbReference type="RefSeq" id="WP_189939814.1">
    <property type="nucleotide sequence ID" value="NZ_BMSX01000011.1"/>
</dbReference>
<dbReference type="InterPro" id="IPR016181">
    <property type="entry name" value="Acyl_CoA_acyltransferase"/>
</dbReference>
<evidence type="ECO:0000259" key="1">
    <source>
        <dbReference type="PROSITE" id="PS51186"/>
    </source>
</evidence>
<dbReference type="Proteomes" id="UP000658320">
    <property type="component" value="Unassembled WGS sequence"/>
</dbReference>
<dbReference type="Pfam" id="PF00583">
    <property type="entry name" value="Acetyltransf_1"/>
    <property type="match status" value="1"/>
</dbReference>
<dbReference type="SUPFAM" id="SSF55729">
    <property type="entry name" value="Acyl-CoA N-acyltransferases (Nat)"/>
    <property type="match status" value="1"/>
</dbReference>
<feature type="domain" description="N-acetyltransferase" evidence="1">
    <location>
        <begin position="4"/>
        <end position="198"/>
    </location>
</feature>
<dbReference type="Gene3D" id="3.40.630.30">
    <property type="match status" value="1"/>
</dbReference>
<proteinExistence type="predicted"/>
<accession>A0A918CJS3</accession>
<sequence>MAEYTARPLSGDTWADFARLVERHGGVFGGCWCMAFHAEGVGRSKTPAQNRAEKESHVREGRAHATLVYDGAECVGWCQFGPVAELPRIKHRRAYEAGLGEEGAGGGGAGLPDWRITCFFVDRAYRRRGVASAGLDGALREIARLGGGTVESYPEDVAGRSVSASFLHNGTVALFESRGFTRSRSLGKHHWVVARTVSAVDASGRPREAPPPRP</sequence>
<reference evidence="2" key="2">
    <citation type="submission" date="2020-09" db="EMBL/GenBank/DDBJ databases">
        <authorList>
            <person name="Sun Q."/>
            <person name="Ohkuma M."/>
        </authorList>
    </citation>
    <scope>NUCLEOTIDE SEQUENCE</scope>
    <source>
        <strain evidence="2">JCM 4346</strain>
    </source>
</reference>
<gene>
    <name evidence="2" type="ORF">GCM10010251_48690</name>
</gene>
<evidence type="ECO:0000313" key="2">
    <source>
        <dbReference type="EMBL" id="GGR26772.1"/>
    </source>
</evidence>
<dbReference type="GO" id="GO:0016747">
    <property type="term" value="F:acyltransferase activity, transferring groups other than amino-acyl groups"/>
    <property type="evidence" value="ECO:0007669"/>
    <property type="project" value="InterPro"/>
</dbReference>
<reference evidence="2" key="1">
    <citation type="journal article" date="2014" name="Int. J. Syst. Evol. Microbiol.">
        <title>Complete genome sequence of Corynebacterium casei LMG S-19264T (=DSM 44701T), isolated from a smear-ripened cheese.</title>
        <authorList>
            <consortium name="US DOE Joint Genome Institute (JGI-PGF)"/>
            <person name="Walter F."/>
            <person name="Albersmeier A."/>
            <person name="Kalinowski J."/>
            <person name="Ruckert C."/>
        </authorList>
    </citation>
    <scope>NUCLEOTIDE SEQUENCE</scope>
    <source>
        <strain evidence="2">JCM 4346</strain>
    </source>
</reference>
<keyword evidence="3" id="KW-1185">Reference proteome</keyword>
<dbReference type="PROSITE" id="PS51186">
    <property type="entry name" value="GNAT"/>
    <property type="match status" value="1"/>
</dbReference>
<dbReference type="InterPro" id="IPR000182">
    <property type="entry name" value="GNAT_dom"/>
</dbReference>
<evidence type="ECO:0000313" key="3">
    <source>
        <dbReference type="Proteomes" id="UP000658320"/>
    </source>
</evidence>
<dbReference type="AlphaFoldDB" id="A0A918CJS3"/>
<protein>
    <submittedName>
        <fullName evidence="2">N-acetyltransferase GCN5</fullName>
    </submittedName>
</protein>
<comment type="caution">
    <text evidence="2">The sequence shown here is derived from an EMBL/GenBank/DDBJ whole genome shotgun (WGS) entry which is preliminary data.</text>
</comment>